<evidence type="ECO:0000259" key="6">
    <source>
        <dbReference type="SMART" id="SM00563"/>
    </source>
</evidence>
<dbReference type="RefSeq" id="WP_136495676.1">
    <property type="nucleotide sequence ID" value="NZ_CP046052.1"/>
</dbReference>
<evidence type="ECO:0000256" key="3">
    <source>
        <dbReference type="ARBA" id="ARBA00022679"/>
    </source>
</evidence>
<sequence length="265" mass="28833">MAYLRAFAFVWAMAFFVILVAPFQALARRREWALQHGIQKFFCRTMCRIIGIEVISRGGLNGTAPRFVVANHVSWTDILAVASIEPLLFLAKSEVANWPVLGLLARLQGTIFVERANRRKIPAVNQALAEQLRAGRDIVVFAEGTSSSGAGVLKFNASHFAMLSDLAQGPDSLKVAVVPAAFAYFPRVREGGAEPARFDVGWYGDMTFVPHLWSLMKRGGARCLVSFGEAIDPAVFQDRKQLAAIAQNRVEGLLARSSAGGGGIL</sequence>
<dbReference type="Pfam" id="PF01553">
    <property type="entry name" value="Acyltransferase"/>
    <property type="match status" value="1"/>
</dbReference>
<dbReference type="AlphaFoldDB" id="A0A6B8KAP4"/>
<keyword evidence="8" id="KW-1185">Reference proteome</keyword>
<evidence type="ECO:0000256" key="5">
    <source>
        <dbReference type="ARBA" id="ARBA00023315"/>
    </source>
</evidence>
<proteinExistence type="predicted"/>
<evidence type="ECO:0000256" key="1">
    <source>
        <dbReference type="ARBA" id="ARBA00005189"/>
    </source>
</evidence>
<comment type="pathway">
    <text evidence="1">Lipid metabolism.</text>
</comment>
<keyword evidence="2" id="KW-0444">Lipid biosynthesis</keyword>
<dbReference type="KEGG" id="mhey:H2LOC_006615"/>
<keyword evidence="5 7" id="KW-0012">Acyltransferase</keyword>
<evidence type="ECO:0000256" key="4">
    <source>
        <dbReference type="ARBA" id="ARBA00023098"/>
    </source>
</evidence>
<dbReference type="OrthoDB" id="9806880at2"/>
<evidence type="ECO:0000313" key="8">
    <source>
        <dbReference type="Proteomes" id="UP000309061"/>
    </source>
</evidence>
<dbReference type="InterPro" id="IPR002123">
    <property type="entry name" value="Plipid/glycerol_acylTrfase"/>
</dbReference>
<dbReference type="PANTHER" id="PTHR10434:SF64">
    <property type="entry name" value="1-ACYL-SN-GLYCEROL-3-PHOSPHATE ACYLTRANSFERASE-RELATED"/>
    <property type="match status" value="1"/>
</dbReference>
<dbReference type="SUPFAM" id="SSF69593">
    <property type="entry name" value="Glycerol-3-phosphate (1)-acyltransferase"/>
    <property type="match status" value="1"/>
</dbReference>
<dbReference type="CDD" id="cd07989">
    <property type="entry name" value="LPLAT_AGPAT-like"/>
    <property type="match status" value="1"/>
</dbReference>
<accession>A0A6B8KAP4</accession>
<name>A0A6B8KAP4_9HYPH</name>
<dbReference type="SMART" id="SM00563">
    <property type="entry name" value="PlsC"/>
    <property type="match status" value="1"/>
</dbReference>
<organism evidence="7 8">
    <name type="scientific">Methylocystis heyeri</name>
    <dbReference type="NCBI Taxonomy" id="391905"/>
    <lineage>
        <taxon>Bacteria</taxon>
        <taxon>Pseudomonadati</taxon>
        <taxon>Pseudomonadota</taxon>
        <taxon>Alphaproteobacteria</taxon>
        <taxon>Hyphomicrobiales</taxon>
        <taxon>Methylocystaceae</taxon>
        <taxon>Methylocystis</taxon>
    </lineage>
</organism>
<dbReference type="Proteomes" id="UP000309061">
    <property type="component" value="Chromosome"/>
</dbReference>
<dbReference type="GO" id="GO:0006654">
    <property type="term" value="P:phosphatidic acid biosynthetic process"/>
    <property type="evidence" value="ECO:0007669"/>
    <property type="project" value="TreeGrafter"/>
</dbReference>
<evidence type="ECO:0000313" key="7">
    <source>
        <dbReference type="EMBL" id="QGM45394.1"/>
    </source>
</evidence>
<dbReference type="PANTHER" id="PTHR10434">
    <property type="entry name" value="1-ACYL-SN-GLYCEROL-3-PHOSPHATE ACYLTRANSFERASE"/>
    <property type="match status" value="1"/>
</dbReference>
<dbReference type="GO" id="GO:0003841">
    <property type="term" value="F:1-acylglycerol-3-phosphate O-acyltransferase activity"/>
    <property type="evidence" value="ECO:0007669"/>
    <property type="project" value="TreeGrafter"/>
</dbReference>
<protein>
    <submittedName>
        <fullName evidence="7">1-acyl-sn-glycerol-3-phosphate acyltransferase</fullName>
    </submittedName>
</protein>
<dbReference type="EMBL" id="CP046052">
    <property type="protein sequence ID" value="QGM45394.1"/>
    <property type="molecule type" value="Genomic_DNA"/>
</dbReference>
<feature type="domain" description="Phospholipid/glycerol acyltransferase" evidence="6">
    <location>
        <begin position="66"/>
        <end position="185"/>
    </location>
</feature>
<reference evidence="7 8" key="1">
    <citation type="submission" date="2019-11" db="EMBL/GenBank/DDBJ databases">
        <title>The genome sequence of Methylocystis heyeri.</title>
        <authorList>
            <person name="Oshkin I.Y."/>
            <person name="Miroshnikov K."/>
            <person name="Dedysh S.N."/>
        </authorList>
    </citation>
    <scope>NUCLEOTIDE SEQUENCE [LARGE SCALE GENOMIC DNA]</scope>
    <source>
        <strain evidence="7 8">H2</strain>
    </source>
</reference>
<keyword evidence="4" id="KW-0443">Lipid metabolism</keyword>
<gene>
    <name evidence="7" type="ORF">H2LOC_006615</name>
</gene>
<evidence type="ECO:0000256" key="2">
    <source>
        <dbReference type="ARBA" id="ARBA00022516"/>
    </source>
</evidence>
<keyword evidence="3 7" id="KW-0808">Transferase</keyword>